<proteinExistence type="predicted"/>
<evidence type="ECO:0000313" key="2">
    <source>
        <dbReference type="Proteomes" id="UP000004980"/>
    </source>
</evidence>
<reference evidence="1 2" key="1">
    <citation type="journal article" date="2012" name="J. Bacteriol.">
        <title>Draft Genome Sequence of the Soil Bacterium Burkholderia terrae Strain BS001, Which Interacts with Fungal Surface Structures.</title>
        <authorList>
            <person name="Nazir R."/>
            <person name="Hansen M.A."/>
            <person name="Sorensen S."/>
            <person name="van Elsas J.D."/>
        </authorList>
    </citation>
    <scope>NUCLEOTIDE SEQUENCE [LARGE SCALE GENOMIC DNA]</scope>
    <source>
        <strain evidence="1 2">BS001</strain>
    </source>
</reference>
<name>A0ABP2PEC5_9BURK</name>
<dbReference type="EMBL" id="AKAU01000207">
    <property type="protein sequence ID" value="EIM96164.1"/>
    <property type="molecule type" value="Genomic_DNA"/>
</dbReference>
<evidence type="ECO:0008006" key="3">
    <source>
        <dbReference type="Google" id="ProtNLM"/>
    </source>
</evidence>
<keyword evidence="2" id="KW-1185">Reference proteome</keyword>
<dbReference type="Proteomes" id="UP000004980">
    <property type="component" value="Unassembled WGS sequence"/>
</dbReference>
<comment type="caution">
    <text evidence="1">The sequence shown here is derived from an EMBL/GenBank/DDBJ whole genome shotgun (WGS) entry which is preliminary data.</text>
</comment>
<dbReference type="Pfam" id="PF11154">
    <property type="entry name" value="DUF2934"/>
    <property type="match status" value="2"/>
</dbReference>
<sequence>MSQRLVDVLNDRGTVLHTYPITLGELEDAADESLYESKALDAATHGRLVHDDEIAGLTARLHVSRRGQMSPYGDNVELSPETKVGLEQSVRERAYALWEQDGRLDGRTEVYWHRALDQPVSERAYALWQREGCPDGRSDEFWLRVVGFEAQ</sequence>
<evidence type="ECO:0000313" key="1">
    <source>
        <dbReference type="EMBL" id="EIM96164.1"/>
    </source>
</evidence>
<accession>A0ABP2PEC5</accession>
<dbReference type="RefSeq" id="WP_007589660.1">
    <property type="nucleotide sequence ID" value="NZ_AKAU01000207.1"/>
</dbReference>
<protein>
    <recommendedName>
        <fullName evidence="3">DUF2934 domain-containing protein</fullName>
    </recommendedName>
</protein>
<dbReference type="InterPro" id="IPR021327">
    <property type="entry name" value="DUF2934"/>
</dbReference>
<gene>
    <name evidence="1" type="ORF">WQE_35550</name>
</gene>
<organism evidence="1 2">
    <name type="scientific">Paraburkholderia hospita</name>
    <dbReference type="NCBI Taxonomy" id="169430"/>
    <lineage>
        <taxon>Bacteria</taxon>
        <taxon>Pseudomonadati</taxon>
        <taxon>Pseudomonadota</taxon>
        <taxon>Betaproteobacteria</taxon>
        <taxon>Burkholderiales</taxon>
        <taxon>Burkholderiaceae</taxon>
        <taxon>Paraburkholderia</taxon>
    </lineage>
</organism>